<keyword evidence="10" id="KW-0862">Zinc</keyword>
<dbReference type="Gene3D" id="3.30.40.10">
    <property type="entry name" value="Zinc/RING finger domain, C3HC4 (zinc finger)"/>
    <property type="match status" value="1"/>
</dbReference>
<comment type="subcellular location">
    <subcellularLocation>
        <location evidence="2">Membrane</location>
        <topology evidence="2">Single-pass membrane protein</topology>
    </subcellularLocation>
</comment>
<feature type="transmembrane region" description="Helical" evidence="16">
    <location>
        <begin position="24"/>
        <end position="44"/>
    </location>
</feature>
<name>A0A7J7DCQ4_TRIWF</name>
<keyword evidence="8 14" id="KW-0863">Zinc-finger</keyword>
<dbReference type="Proteomes" id="UP000593562">
    <property type="component" value="Unassembled WGS sequence"/>
</dbReference>
<feature type="domain" description="RING-type" evidence="17">
    <location>
        <begin position="117"/>
        <end position="159"/>
    </location>
</feature>
<dbReference type="EC" id="2.3.2.27" evidence="4"/>
<evidence type="ECO:0000256" key="11">
    <source>
        <dbReference type="ARBA" id="ARBA00022989"/>
    </source>
</evidence>
<dbReference type="SUPFAM" id="SSF57850">
    <property type="entry name" value="RING/U-box"/>
    <property type="match status" value="1"/>
</dbReference>
<protein>
    <recommendedName>
        <fullName evidence="4">RING-type E3 ubiquitin transferase</fullName>
        <ecNumber evidence="4">2.3.2.27</ecNumber>
    </recommendedName>
</protein>
<keyword evidence="9" id="KW-0833">Ubl conjugation pathway</keyword>
<dbReference type="PANTHER" id="PTHR46913:SF1">
    <property type="entry name" value="RING-H2 FINGER PROTEIN ATL16"/>
    <property type="match status" value="1"/>
</dbReference>
<keyword evidence="7" id="KW-0479">Metal-binding</keyword>
<evidence type="ECO:0000313" key="19">
    <source>
        <dbReference type="Proteomes" id="UP000593562"/>
    </source>
</evidence>
<accession>A0A7J7DCQ4</accession>
<evidence type="ECO:0000256" key="16">
    <source>
        <dbReference type="SAM" id="Phobius"/>
    </source>
</evidence>
<evidence type="ECO:0000313" key="18">
    <source>
        <dbReference type="EMBL" id="KAF5744127.1"/>
    </source>
</evidence>
<dbReference type="InParanoid" id="A0A7J7DCQ4"/>
<evidence type="ECO:0000256" key="9">
    <source>
        <dbReference type="ARBA" id="ARBA00022786"/>
    </source>
</evidence>
<comment type="similarity">
    <text evidence="13">Belongs to the RING-type zinc finger family. ATL subfamily.</text>
</comment>
<dbReference type="PROSITE" id="PS50089">
    <property type="entry name" value="ZF_RING_2"/>
    <property type="match status" value="1"/>
</dbReference>
<evidence type="ECO:0000256" key="13">
    <source>
        <dbReference type="ARBA" id="ARBA00024209"/>
    </source>
</evidence>
<evidence type="ECO:0000256" key="6">
    <source>
        <dbReference type="ARBA" id="ARBA00022692"/>
    </source>
</evidence>
<evidence type="ECO:0000256" key="2">
    <source>
        <dbReference type="ARBA" id="ARBA00004167"/>
    </source>
</evidence>
<evidence type="ECO:0000256" key="14">
    <source>
        <dbReference type="PROSITE-ProRule" id="PRU00175"/>
    </source>
</evidence>
<keyword evidence="12 16" id="KW-0472">Membrane</keyword>
<comment type="catalytic activity">
    <reaction evidence="1">
        <text>S-ubiquitinyl-[E2 ubiquitin-conjugating enzyme]-L-cysteine + [acceptor protein]-L-lysine = [E2 ubiquitin-conjugating enzyme]-L-cysteine + N(6)-ubiquitinyl-[acceptor protein]-L-lysine.</text>
        <dbReference type="EC" id="2.3.2.27"/>
    </reaction>
</comment>
<keyword evidence="5" id="KW-0808">Transferase</keyword>
<dbReference type="GO" id="GO:0016020">
    <property type="term" value="C:membrane"/>
    <property type="evidence" value="ECO:0007669"/>
    <property type="project" value="UniProtKB-SubCell"/>
</dbReference>
<dbReference type="GO" id="GO:0016567">
    <property type="term" value="P:protein ubiquitination"/>
    <property type="evidence" value="ECO:0007669"/>
    <property type="project" value="InterPro"/>
</dbReference>
<gene>
    <name evidence="18" type="ORF">HS088_TW08G00721</name>
</gene>
<evidence type="ECO:0000256" key="12">
    <source>
        <dbReference type="ARBA" id="ARBA00023136"/>
    </source>
</evidence>
<dbReference type="PANTHER" id="PTHR46913">
    <property type="entry name" value="RING-H2 FINGER PROTEIN ATL16"/>
    <property type="match status" value="1"/>
</dbReference>
<feature type="region of interest" description="Disordered" evidence="15">
    <location>
        <begin position="220"/>
        <end position="250"/>
    </location>
</feature>
<keyword evidence="11 16" id="KW-1133">Transmembrane helix</keyword>
<comment type="pathway">
    <text evidence="3">Protein modification; protein ubiquitination.</text>
</comment>
<dbReference type="InterPro" id="IPR013083">
    <property type="entry name" value="Znf_RING/FYVE/PHD"/>
</dbReference>
<reference evidence="18 19" key="1">
    <citation type="journal article" date="2020" name="Nat. Commun.">
        <title>Genome of Tripterygium wilfordii and identification of cytochrome P450 involved in triptolide biosynthesis.</title>
        <authorList>
            <person name="Tu L."/>
            <person name="Su P."/>
            <person name="Zhang Z."/>
            <person name="Gao L."/>
            <person name="Wang J."/>
            <person name="Hu T."/>
            <person name="Zhou J."/>
            <person name="Zhang Y."/>
            <person name="Zhao Y."/>
            <person name="Liu Y."/>
            <person name="Song Y."/>
            <person name="Tong Y."/>
            <person name="Lu Y."/>
            <person name="Yang J."/>
            <person name="Xu C."/>
            <person name="Jia M."/>
            <person name="Peters R.J."/>
            <person name="Huang L."/>
            <person name="Gao W."/>
        </authorList>
    </citation>
    <scope>NUCLEOTIDE SEQUENCE [LARGE SCALE GENOMIC DNA]</scope>
    <source>
        <strain evidence="19">cv. XIE 37</strain>
        <tissue evidence="18">Leaf</tissue>
    </source>
</reference>
<keyword evidence="19" id="KW-1185">Reference proteome</keyword>
<keyword evidence="6 16" id="KW-0812">Transmembrane</keyword>
<evidence type="ECO:0000256" key="1">
    <source>
        <dbReference type="ARBA" id="ARBA00000900"/>
    </source>
</evidence>
<comment type="caution">
    <text evidence="18">The sequence shown here is derived from an EMBL/GenBank/DDBJ whole genome shotgun (WGS) entry which is preliminary data.</text>
</comment>
<sequence length="250" mass="28153">MDCCNSVSGSKGQPPKNYVRNGKIMLCSVLVLVLVSVFIVVFFIHNGSRCFSLRRRRRRRQQRQIRRQRLAHRLVFSSDNFTAAADGLENQGLEFSVLKSLPVFIYRSKTGDPPPECAVCLSEFEDDERGRLLPKCGHRFHHECIDMWFQSHTNCPLCRSPVLLHISEPEKSDIEPGGSGSEMDLESGVSETGRSLSLPQKNTSAHCLRELEDIVAEVERRERGLSSAGDPDSTKNSGNRVLNPKKVWSI</sequence>
<evidence type="ECO:0000256" key="10">
    <source>
        <dbReference type="ARBA" id="ARBA00022833"/>
    </source>
</evidence>
<feature type="region of interest" description="Disordered" evidence="15">
    <location>
        <begin position="170"/>
        <end position="202"/>
    </location>
</feature>
<proteinExistence type="inferred from homology"/>
<dbReference type="GO" id="GO:0061630">
    <property type="term" value="F:ubiquitin protein ligase activity"/>
    <property type="evidence" value="ECO:0007669"/>
    <property type="project" value="UniProtKB-EC"/>
</dbReference>
<dbReference type="GO" id="GO:0008270">
    <property type="term" value="F:zinc ion binding"/>
    <property type="evidence" value="ECO:0007669"/>
    <property type="project" value="UniProtKB-KW"/>
</dbReference>
<dbReference type="Pfam" id="PF13639">
    <property type="entry name" value="zf-RING_2"/>
    <property type="match status" value="1"/>
</dbReference>
<dbReference type="FunFam" id="3.30.40.10:FF:000187">
    <property type="entry name" value="E3 ubiquitin-protein ligase ATL6"/>
    <property type="match status" value="1"/>
</dbReference>
<dbReference type="SMART" id="SM00184">
    <property type="entry name" value="RING"/>
    <property type="match status" value="1"/>
</dbReference>
<evidence type="ECO:0000256" key="7">
    <source>
        <dbReference type="ARBA" id="ARBA00022723"/>
    </source>
</evidence>
<evidence type="ECO:0000256" key="5">
    <source>
        <dbReference type="ARBA" id="ARBA00022679"/>
    </source>
</evidence>
<evidence type="ECO:0000259" key="17">
    <source>
        <dbReference type="PROSITE" id="PS50089"/>
    </source>
</evidence>
<evidence type="ECO:0000256" key="15">
    <source>
        <dbReference type="SAM" id="MobiDB-lite"/>
    </source>
</evidence>
<dbReference type="EMBL" id="JAAARO010000008">
    <property type="protein sequence ID" value="KAF5744127.1"/>
    <property type="molecule type" value="Genomic_DNA"/>
</dbReference>
<evidence type="ECO:0000256" key="8">
    <source>
        <dbReference type="ARBA" id="ARBA00022771"/>
    </source>
</evidence>
<dbReference type="AlphaFoldDB" id="A0A7J7DCQ4"/>
<organism evidence="18 19">
    <name type="scientific">Tripterygium wilfordii</name>
    <name type="common">Thunder God vine</name>
    <dbReference type="NCBI Taxonomy" id="458696"/>
    <lineage>
        <taxon>Eukaryota</taxon>
        <taxon>Viridiplantae</taxon>
        <taxon>Streptophyta</taxon>
        <taxon>Embryophyta</taxon>
        <taxon>Tracheophyta</taxon>
        <taxon>Spermatophyta</taxon>
        <taxon>Magnoliopsida</taxon>
        <taxon>eudicotyledons</taxon>
        <taxon>Gunneridae</taxon>
        <taxon>Pentapetalae</taxon>
        <taxon>rosids</taxon>
        <taxon>fabids</taxon>
        <taxon>Celastrales</taxon>
        <taxon>Celastraceae</taxon>
        <taxon>Tripterygium</taxon>
    </lineage>
</organism>
<evidence type="ECO:0000256" key="4">
    <source>
        <dbReference type="ARBA" id="ARBA00012483"/>
    </source>
</evidence>
<dbReference type="InterPro" id="IPR044600">
    <property type="entry name" value="ATL1/ATL16-like"/>
</dbReference>
<feature type="compositionally biased region" description="Polar residues" evidence="15">
    <location>
        <begin position="189"/>
        <end position="202"/>
    </location>
</feature>
<dbReference type="CDD" id="cd16461">
    <property type="entry name" value="RING-H2_EL5-like"/>
    <property type="match status" value="1"/>
</dbReference>
<dbReference type="InterPro" id="IPR001841">
    <property type="entry name" value="Znf_RING"/>
</dbReference>
<evidence type="ECO:0000256" key="3">
    <source>
        <dbReference type="ARBA" id="ARBA00004906"/>
    </source>
</evidence>
<dbReference type="OrthoDB" id="8062037at2759"/>